<dbReference type="InterPro" id="IPR013320">
    <property type="entry name" value="ConA-like_dom_sf"/>
</dbReference>
<keyword evidence="4" id="KW-0326">Glycosidase</keyword>
<dbReference type="InterPro" id="IPR050546">
    <property type="entry name" value="Glycosyl_Hydrlase_16"/>
</dbReference>
<name>A0A517XT73_9BACT</name>
<keyword evidence="5" id="KW-1185">Reference proteome</keyword>
<dbReference type="CDD" id="cd08023">
    <property type="entry name" value="GH16_laminarinase_like"/>
    <property type="match status" value="1"/>
</dbReference>
<dbReference type="RefSeq" id="WP_145238671.1">
    <property type="nucleotide sequence ID" value="NZ_CP036273.1"/>
</dbReference>
<evidence type="ECO:0000256" key="2">
    <source>
        <dbReference type="SAM" id="SignalP"/>
    </source>
</evidence>
<dbReference type="SUPFAM" id="SSF49899">
    <property type="entry name" value="Concanavalin A-like lectins/glucanases"/>
    <property type="match status" value="1"/>
</dbReference>
<dbReference type="EMBL" id="CP036273">
    <property type="protein sequence ID" value="QDU20692.1"/>
    <property type="molecule type" value="Genomic_DNA"/>
</dbReference>
<protein>
    <submittedName>
        <fullName evidence="4">Glucan endo-1,3-beta-glucosidase A1</fullName>
        <ecNumber evidence="4">3.2.1.39</ecNumber>
    </submittedName>
</protein>
<dbReference type="EC" id="3.2.1.39" evidence="4"/>
<dbReference type="Pfam" id="PF00722">
    <property type="entry name" value="Glyco_hydro_16"/>
    <property type="match status" value="1"/>
</dbReference>
<dbReference type="Gene3D" id="2.60.120.200">
    <property type="match status" value="1"/>
</dbReference>
<dbReference type="GO" id="GO:0005975">
    <property type="term" value="P:carbohydrate metabolic process"/>
    <property type="evidence" value="ECO:0007669"/>
    <property type="project" value="InterPro"/>
</dbReference>
<sequence length="316" mass="35260" precursor="true">MRRLLLLALVAGLFPATPGDAQPAADWKQSWADEFDGTTIDPAKWDFDLGNGFFNYDANQWISGWGNNELQYYTKEPSNAFVKDGHLHVRAVKESLHGCGYTSARLRSKKRDGTALFAQKFGKVEFKAKLPTGKGVWPALWMLPQDDKYGPWPTSGEIDVMEARGQEPTKVLGTLHYGSRWPANTHTSREHVFPAGQTIADWHVYGVEWEPGEFRWSVDGKVYGSHSFWWSSGKVAGTKGVNPTAESDLLPWPAPFDQPFYLIMNVAVGGQFLGNPDRNTPFPAEMLVDYVRAYDKAGGYGPPKPRGPGRFPFTKS</sequence>
<dbReference type="OrthoDB" id="9809583at2"/>
<evidence type="ECO:0000256" key="1">
    <source>
        <dbReference type="ARBA" id="ARBA00006865"/>
    </source>
</evidence>
<gene>
    <name evidence="4" type="primary">glcA_1</name>
    <name evidence="4" type="ORF">ETAA1_26490</name>
</gene>
<dbReference type="AlphaFoldDB" id="A0A517XT73"/>
<accession>A0A517XT73</accession>
<keyword evidence="4" id="KW-0378">Hydrolase</keyword>
<dbReference type="GO" id="GO:0042973">
    <property type="term" value="F:glucan endo-1,3-beta-D-glucosidase activity"/>
    <property type="evidence" value="ECO:0007669"/>
    <property type="project" value="UniProtKB-EC"/>
</dbReference>
<proteinExistence type="inferred from homology"/>
<dbReference type="InterPro" id="IPR000757">
    <property type="entry name" value="Beta-glucanase-like"/>
</dbReference>
<feature type="chain" id="PRO_5021871224" evidence="2">
    <location>
        <begin position="22"/>
        <end position="316"/>
    </location>
</feature>
<reference evidence="4 5" key="1">
    <citation type="submission" date="2019-02" db="EMBL/GenBank/DDBJ databases">
        <title>Deep-cultivation of Planctomycetes and their phenomic and genomic characterization uncovers novel biology.</title>
        <authorList>
            <person name="Wiegand S."/>
            <person name="Jogler M."/>
            <person name="Boedeker C."/>
            <person name="Pinto D."/>
            <person name="Vollmers J."/>
            <person name="Rivas-Marin E."/>
            <person name="Kohn T."/>
            <person name="Peeters S.H."/>
            <person name="Heuer A."/>
            <person name="Rast P."/>
            <person name="Oberbeckmann S."/>
            <person name="Bunk B."/>
            <person name="Jeske O."/>
            <person name="Meyerdierks A."/>
            <person name="Storesund J.E."/>
            <person name="Kallscheuer N."/>
            <person name="Luecker S."/>
            <person name="Lage O.M."/>
            <person name="Pohl T."/>
            <person name="Merkel B.J."/>
            <person name="Hornburger P."/>
            <person name="Mueller R.-W."/>
            <person name="Bruemmer F."/>
            <person name="Labrenz M."/>
            <person name="Spormann A.M."/>
            <person name="Op den Camp H."/>
            <person name="Overmann J."/>
            <person name="Amann R."/>
            <person name="Jetten M.S.M."/>
            <person name="Mascher T."/>
            <person name="Medema M.H."/>
            <person name="Devos D.P."/>
            <person name="Kaster A.-K."/>
            <person name="Ovreas L."/>
            <person name="Rohde M."/>
            <person name="Galperin M.Y."/>
            <person name="Jogler C."/>
        </authorList>
    </citation>
    <scope>NUCLEOTIDE SEQUENCE [LARGE SCALE GENOMIC DNA]</scope>
    <source>
        <strain evidence="4 5">ETA_A1</strain>
    </source>
</reference>
<evidence type="ECO:0000313" key="4">
    <source>
        <dbReference type="EMBL" id="QDU20692.1"/>
    </source>
</evidence>
<dbReference type="KEGG" id="uli:ETAA1_26490"/>
<evidence type="ECO:0000259" key="3">
    <source>
        <dbReference type="PROSITE" id="PS51762"/>
    </source>
</evidence>
<dbReference type="Proteomes" id="UP000319576">
    <property type="component" value="Chromosome"/>
</dbReference>
<organism evidence="4 5">
    <name type="scientific">Urbifossiella limnaea</name>
    <dbReference type="NCBI Taxonomy" id="2528023"/>
    <lineage>
        <taxon>Bacteria</taxon>
        <taxon>Pseudomonadati</taxon>
        <taxon>Planctomycetota</taxon>
        <taxon>Planctomycetia</taxon>
        <taxon>Gemmatales</taxon>
        <taxon>Gemmataceae</taxon>
        <taxon>Urbifossiella</taxon>
    </lineage>
</organism>
<comment type="similarity">
    <text evidence="1">Belongs to the glycosyl hydrolase 16 family.</text>
</comment>
<dbReference type="PANTHER" id="PTHR10963:SF55">
    <property type="entry name" value="GLYCOSIDE HYDROLASE FAMILY 16 PROTEIN"/>
    <property type="match status" value="1"/>
</dbReference>
<feature type="domain" description="GH16" evidence="3">
    <location>
        <begin position="33"/>
        <end position="299"/>
    </location>
</feature>
<evidence type="ECO:0000313" key="5">
    <source>
        <dbReference type="Proteomes" id="UP000319576"/>
    </source>
</evidence>
<dbReference type="PANTHER" id="PTHR10963">
    <property type="entry name" value="GLYCOSYL HYDROLASE-RELATED"/>
    <property type="match status" value="1"/>
</dbReference>
<feature type="signal peptide" evidence="2">
    <location>
        <begin position="1"/>
        <end position="21"/>
    </location>
</feature>
<keyword evidence="2" id="KW-0732">Signal</keyword>
<dbReference type="PROSITE" id="PS51762">
    <property type="entry name" value="GH16_2"/>
    <property type="match status" value="1"/>
</dbReference>